<dbReference type="Pfam" id="PF02567">
    <property type="entry name" value="PhzC-PhzF"/>
    <property type="match status" value="1"/>
</dbReference>
<dbReference type="RefSeq" id="WP_137339348.1">
    <property type="nucleotide sequence ID" value="NZ_SZVO01000003.1"/>
</dbReference>
<dbReference type="PANTHER" id="PTHR13774:SF32">
    <property type="entry name" value="ANTISENSE-ENHANCING SEQUENCE 1"/>
    <property type="match status" value="1"/>
</dbReference>
<dbReference type="AlphaFoldDB" id="A0A4U6D5I8"/>
<dbReference type="GO" id="GO:0005737">
    <property type="term" value="C:cytoplasm"/>
    <property type="evidence" value="ECO:0007669"/>
    <property type="project" value="TreeGrafter"/>
</dbReference>
<evidence type="ECO:0000256" key="1">
    <source>
        <dbReference type="ARBA" id="ARBA00008270"/>
    </source>
</evidence>
<name>A0A4U6D5I8_9BACT</name>
<evidence type="ECO:0000256" key="2">
    <source>
        <dbReference type="PIRSR" id="PIRSR016184-1"/>
    </source>
</evidence>
<dbReference type="SUPFAM" id="SSF54506">
    <property type="entry name" value="Diaminopimelate epimerase-like"/>
    <property type="match status" value="1"/>
</dbReference>
<dbReference type="Gene3D" id="3.10.310.10">
    <property type="entry name" value="Diaminopimelate Epimerase, Chain A, domain 1"/>
    <property type="match status" value="2"/>
</dbReference>
<dbReference type="InterPro" id="IPR003719">
    <property type="entry name" value="Phenazine_PhzF-like"/>
</dbReference>
<protein>
    <submittedName>
        <fullName evidence="3">PhzF family phenazine biosynthesis protein</fullName>
    </submittedName>
</protein>
<dbReference type="GO" id="GO:0016853">
    <property type="term" value="F:isomerase activity"/>
    <property type="evidence" value="ECO:0007669"/>
    <property type="project" value="TreeGrafter"/>
</dbReference>
<gene>
    <name evidence="3" type="ORF">FDK13_07310</name>
</gene>
<dbReference type="NCBIfam" id="TIGR00654">
    <property type="entry name" value="PhzF_family"/>
    <property type="match status" value="1"/>
</dbReference>
<reference evidence="3 4" key="1">
    <citation type="submission" date="2019-05" db="EMBL/GenBank/DDBJ databases">
        <title>Dyadobacter AR-3-8 sp. nov., isolated from arctic soil.</title>
        <authorList>
            <person name="Chaudhary D.K."/>
        </authorList>
    </citation>
    <scope>NUCLEOTIDE SEQUENCE [LARGE SCALE GENOMIC DNA]</scope>
    <source>
        <strain evidence="3 4">AR-3-8</strain>
    </source>
</reference>
<organism evidence="3 4">
    <name type="scientific">Dyadobacter frigoris</name>
    <dbReference type="NCBI Taxonomy" id="2576211"/>
    <lineage>
        <taxon>Bacteria</taxon>
        <taxon>Pseudomonadati</taxon>
        <taxon>Bacteroidota</taxon>
        <taxon>Cytophagia</taxon>
        <taxon>Cytophagales</taxon>
        <taxon>Spirosomataceae</taxon>
        <taxon>Dyadobacter</taxon>
    </lineage>
</organism>
<dbReference type="PANTHER" id="PTHR13774">
    <property type="entry name" value="PHENAZINE BIOSYNTHESIS PROTEIN"/>
    <property type="match status" value="1"/>
</dbReference>
<evidence type="ECO:0000313" key="4">
    <source>
        <dbReference type="Proteomes" id="UP000304900"/>
    </source>
</evidence>
<keyword evidence="4" id="KW-1185">Reference proteome</keyword>
<accession>A0A4U6D5I8</accession>
<feature type="active site" evidence="2">
    <location>
        <position position="47"/>
    </location>
</feature>
<sequence length="295" mass="33224">MRTLKYYVVDVFTNEKYRGNQLSVVLTDSDLELPVYEKISREFGYSETSFIYYSKIDKALKVRSFTPTGFEVNGAGHNLLGAVCVALLTNLDIFREQGNERFVLMKDEVMKLLLRYTEDGLPFVGMRQNPATVLSYIEPKIMAQALNLTEDDILKDDLAPAVVKTEVTHLMVPLSNPEALNKAIPDKRLLIEASKKYDFEGVYCFTISDQNPDYLAQARFFNPGIGIDEDPATGSAAGPLAGFLFQKNRILQDTVYQILQGEKLNRPSVIQFEVKTDSIWINGSSVIVMEGTLYE</sequence>
<dbReference type="EMBL" id="SZVO01000003">
    <property type="protein sequence ID" value="TKT92620.1"/>
    <property type="molecule type" value="Genomic_DNA"/>
</dbReference>
<evidence type="ECO:0000313" key="3">
    <source>
        <dbReference type="EMBL" id="TKT92620.1"/>
    </source>
</evidence>
<proteinExistence type="inferred from homology"/>
<dbReference type="OrthoDB" id="9788221at2"/>
<dbReference type="PIRSF" id="PIRSF016184">
    <property type="entry name" value="PhzC_PhzF"/>
    <property type="match status" value="1"/>
</dbReference>
<dbReference type="Proteomes" id="UP000304900">
    <property type="component" value="Unassembled WGS sequence"/>
</dbReference>
<comment type="similarity">
    <text evidence="1">Belongs to the PhzF family.</text>
</comment>
<comment type="caution">
    <text evidence="3">The sequence shown here is derived from an EMBL/GenBank/DDBJ whole genome shotgun (WGS) entry which is preliminary data.</text>
</comment>